<accession>A0A368DS13</accession>
<gene>
    <name evidence="4 7" type="primary">rplU</name>
    <name evidence="7" type="ORF">DBW71_00305</name>
</gene>
<keyword evidence="4 5" id="KW-0694">RNA-binding</keyword>
<comment type="subunit">
    <text evidence="4">Part of the 50S ribosomal subunit. Contacts protein L20.</text>
</comment>
<evidence type="ECO:0000256" key="2">
    <source>
        <dbReference type="ARBA" id="ARBA00022980"/>
    </source>
</evidence>
<evidence type="ECO:0000256" key="4">
    <source>
        <dbReference type="HAMAP-Rule" id="MF_01363"/>
    </source>
</evidence>
<dbReference type="SUPFAM" id="SSF141091">
    <property type="entry name" value="L21p-like"/>
    <property type="match status" value="1"/>
</dbReference>
<dbReference type="InterPro" id="IPR036164">
    <property type="entry name" value="bL21-like_sf"/>
</dbReference>
<organism evidence="7 8">
    <name type="scientific">PS1 clade bacterium</name>
    <dbReference type="NCBI Taxonomy" id="2175152"/>
    <lineage>
        <taxon>Bacteria</taxon>
        <taxon>Pseudomonadati</taxon>
        <taxon>Pseudomonadota</taxon>
        <taxon>Alphaproteobacteria</taxon>
        <taxon>PS1 clade</taxon>
    </lineage>
</organism>
<name>A0A368DS13_9PROT</name>
<sequence length="162" mass="18156">MTAVIRTGGKQYSVNKDDIIIVEKLPEEQGKTITFSDVLMITEGEKTLVGTPYVENASVTAQVIEQSRSKKIIVFKKKRRQNYRRTMGHRQLQTKLKIIDIATSSSKKVVKKVVTEEEKKVVKKVTKKVEADSVKKPVKKAAAPKKATTKKVSASTKDVKKK</sequence>
<dbReference type="AlphaFoldDB" id="A0A368DS13"/>
<dbReference type="Pfam" id="PF00829">
    <property type="entry name" value="Ribosomal_L21p"/>
    <property type="match status" value="1"/>
</dbReference>
<dbReference type="InterPro" id="IPR001787">
    <property type="entry name" value="Ribosomal_bL21"/>
</dbReference>
<comment type="function">
    <text evidence="4 5">This protein binds to 23S rRNA in the presence of protein L20.</text>
</comment>
<keyword evidence="3 4" id="KW-0687">Ribonucleoprotein</keyword>
<dbReference type="GO" id="GO:0005840">
    <property type="term" value="C:ribosome"/>
    <property type="evidence" value="ECO:0007669"/>
    <property type="project" value="UniProtKB-KW"/>
</dbReference>
<dbReference type="GO" id="GO:0006412">
    <property type="term" value="P:translation"/>
    <property type="evidence" value="ECO:0007669"/>
    <property type="project" value="UniProtKB-UniRule"/>
</dbReference>
<dbReference type="EMBL" id="QOQD01000001">
    <property type="protein sequence ID" value="RCL74622.1"/>
    <property type="molecule type" value="Genomic_DNA"/>
</dbReference>
<proteinExistence type="inferred from homology"/>
<dbReference type="Proteomes" id="UP000253570">
    <property type="component" value="Unassembled WGS sequence"/>
</dbReference>
<feature type="compositionally biased region" description="Basic residues" evidence="6">
    <location>
        <begin position="136"/>
        <end position="149"/>
    </location>
</feature>
<dbReference type="NCBIfam" id="TIGR00061">
    <property type="entry name" value="L21"/>
    <property type="match status" value="1"/>
</dbReference>
<comment type="caution">
    <text evidence="7">The sequence shown here is derived from an EMBL/GenBank/DDBJ whole genome shotgun (WGS) entry which is preliminary data.</text>
</comment>
<comment type="similarity">
    <text evidence="1 4 5">Belongs to the bacterial ribosomal protein bL21 family.</text>
</comment>
<dbReference type="GO" id="GO:0003735">
    <property type="term" value="F:structural constituent of ribosome"/>
    <property type="evidence" value="ECO:0007669"/>
    <property type="project" value="InterPro"/>
</dbReference>
<dbReference type="PANTHER" id="PTHR21349">
    <property type="entry name" value="50S RIBOSOMAL PROTEIN L21"/>
    <property type="match status" value="1"/>
</dbReference>
<dbReference type="InterPro" id="IPR028909">
    <property type="entry name" value="bL21-like"/>
</dbReference>
<evidence type="ECO:0000313" key="7">
    <source>
        <dbReference type="EMBL" id="RCL74622.1"/>
    </source>
</evidence>
<evidence type="ECO:0000256" key="6">
    <source>
        <dbReference type="SAM" id="MobiDB-lite"/>
    </source>
</evidence>
<dbReference type="PANTHER" id="PTHR21349:SF0">
    <property type="entry name" value="LARGE RIBOSOMAL SUBUNIT PROTEIN BL21M"/>
    <property type="match status" value="1"/>
</dbReference>
<keyword evidence="2 4" id="KW-0689">Ribosomal protein</keyword>
<reference evidence="7 8" key="1">
    <citation type="journal article" date="2018" name="Microbiome">
        <title>Fine metagenomic profile of the Mediterranean stratified and mixed water columns revealed by assembly and recruitment.</title>
        <authorList>
            <person name="Haro-Moreno J.M."/>
            <person name="Lopez-Perez M."/>
            <person name="De La Torre J.R."/>
            <person name="Picazo A."/>
            <person name="Camacho A."/>
            <person name="Rodriguez-Valera F."/>
        </authorList>
    </citation>
    <scope>NUCLEOTIDE SEQUENCE [LARGE SCALE GENOMIC DNA]</scope>
    <source>
        <strain evidence="7">MED-G57</strain>
    </source>
</reference>
<evidence type="ECO:0000313" key="8">
    <source>
        <dbReference type="Proteomes" id="UP000253570"/>
    </source>
</evidence>
<keyword evidence="4 5" id="KW-0699">rRNA-binding</keyword>
<protein>
    <recommendedName>
        <fullName evidence="4">Large ribosomal subunit protein bL21</fullName>
    </recommendedName>
</protein>
<evidence type="ECO:0000256" key="1">
    <source>
        <dbReference type="ARBA" id="ARBA00008563"/>
    </source>
</evidence>
<dbReference type="GO" id="GO:0019843">
    <property type="term" value="F:rRNA binding"/>
    <property type="evidence" value="ECO:0007669"/>
    <property type="project" value="UniProtKB-UniRule"/>
</dbReference>
<dbReference type="GO" id="GO:1990904">
    <property type="term" value="C:ribonucleoprotein complex"/>
    <property type="evidence" value="ECO:0007669"/>
    <property type="project" value="UniProtKB-KW"/>
</dbReference>
<evidence type="ECO:0000256" key="5">
    <source>
        <dbReference type="RuleBase" id="RU000562"/>
    </source>
</evidence>
<dbReference type="GO" id="GO:0005737">
    <property type="term" value="C:cytoplasm"/>
    <property type="evidence" value="ECO:0007669"/>
    <property type="project" value="UniProtKB-ARBA"/>
</dbReference>
<feature type="region of interest" description="Disordered" evidence="6">
    <location>
        <begin position="133"/>
        <end position="162"/>
    </location>
</feature>
<dbReference type="HAMAP" id="MF_01363">
    <property type="entry name" value="Ribosomal_bL21"/>
    <property type="match status" value="1"/>
</dbReference>
<evidence type="ECO:0000256" key="3">
    <source>
        <dbReference type="ARBA" id="ARBA00023274"/>
    </source>
</evidence>